<evidence type="ECO:0000313" key="1">
    <source>
        <dbReference type="EMBL" id="MPM06459.1"/>
    </source>
</evidence>
<dbReference type="InterPro" id="IPR006427">
    <property type="entry name" value="Portal_HK97"/>
</dbReference>
<gene>
    <name evidence="1" type="ORF">SDC9_52760</name>
</gene>
<dbReference type="InterPro" id="IPR006944">
    <property type="entry name" value="Phage/GTA_portal"/>
</dbReference>
<reference evidence="1" key="1">
    <citation type="submission" date="2019-08" db="EMBL/GenBank/DDBJ databases">
        <authorList>
            <person name="Kucharzyk K."/>
            <person name="Murdoch R.W."/>
            <person name="Higgins S."/>
            <person name="Loffler F."/>
        </authorList>
    </citation>
    <scope>NUCLEOTIDE SEQUENCE</scope>
</reference>
<dbReference type="NCBIfam" id="TIGR01537">
    <property type="entry name" value="portal_HK97"/>
    <property type="match status" value="1"/>
</dbReference>
<dbReference type="AlphaFoldDB" id="A0A644WRZ0"/>
<sequence length="385" mass="44545">MKILDWFRNFFGDKEVLYLNEKIASLSTQIAIEEFAINIAINLIAGSISKCEFQTYLDGKKTKDDEYYLWNIEPNKNQNSTEFIQEIISKLLYENECLVIDHNGQLIIADSFSQKEYAVIENIFENVTRKDFTFPKNYRMSEVLYFKYNNKNIRGILSNLMSNYNDLLELAIKKYKRSGGRKGTVELESIMQGDAEKKKQIEDMLINKFKNYFEAENAVINIPKGVKYEEMNGEGSRKSTSDMVDIQNLIKEAFQRAAQALKIPPALLMGDIADVNNVTDNYLTFSIDPIVDLISEEINRKRYGKIEYLKKSYLRIDTTCIKHIDIFSIAEKIDKLVSNAMYSVDDLLEKVGDTPLNTEWSVKHWITKNYSEITKLDQKGGDNNE</sequence>
<proteinExistence type="predicted"/>
<comment type="caution">
    <text evidence="1">The sequence shown here is derived from an EMBL/GenBank/DDBJ whole genome shotgun (WGS) entry which is preliminary data.</text>
</comment>
<evidence type="ECO:0008006" key="2">
    <source>
        <dbReference type="Google" id="ProtNLM"/>
    </source>
</evidence>
<protein>
    <recommendedName>
        <fullName evidence="2">Phage portal protein</fullName>
    </recommendedName>
</protein>
<dbReference type="EMBL" id="VSSQ01001230">
    <property type="protein sequence ID" value="MPM06459.1"/>
    <property type="molecule type" value="Genomic_DNA"/>
</dbReference>
<accession>A0A644WRZ0</accession>
<dbReference type="Pfam" id="PF04860">
    <property type="entry name" value="Phage_portal"/>
    <property type="match status" value="1"/>
</dbReference>
<organism evidence="1">
    <name type="scientific">bioreactor metagenome</name>
    <dbReference type="NCBI Taxonomy" id="1076179"/>
    <lineage>
        <taxon>unclassified sequences</taxon>
        <taxon>metagenomes</taxon>
        <taxon>ecological metagenomes</taxon>
    </lineage>
</organism>
<name>A0A644WRZ0_9ZZZZ</name>